<sequence length="44" mass="5165">MGTTILSFQHRVVIETLHNEGRSLRYIANYLGFSKTTIFNELHR</sequence>
<evidence type="ECO:0000259" key="1">
    <source>
        <dbReference type="Pfam" id="PF13936"/>
    </source>
</evidence>
<name>A0ABT7UYE3_9LACO</name>
<feature type="domain" description="Transposase IS30-like HTH" evidence="1">
    <location>
        <begin position="5"/>
        <end position="44"/>
    </location>
</feature>
<dbReference type="EMBL" id="JAUDDW010000021">
    <property type="protein sequence ID" value="MDM8266726.1"/>
    <property type="molecule type" value="Genomic_DNA"/>
</dbReference>
<protein>
    <submittedName>
        <fullName evidence="2">Helix-turn-helix domain-containing protein</fullName>
    </submittedName>
</protein>
<dbReference type="Proteomes" id="UP001529343">
    <property type="component" value="Unassembled WGS sequence"/>
</dbReference>
<comment type="caution">
    <text evidence="2">The sequence shown here is derived from an EMBL/GenBank/DDBJ whole genome shotgun (WGS) entry which is preliminary data.</text>
</comment>
<dbReference type="Pfam" id="PF13936">
    <property type="entry name" value="HTH_38"/>
    <property type="match status" value="1"/>
</dbReference>
<organism evidence="2 3">
    <name type="scientific">Limosilactobacillus pontis</name>
    <dbReference type="NCBI Taxonomy" id="35787"/>
    <lineage>
        <taxon>Bacteria</taxon>
        <taxon>Bacillati</taxon>
        <taxon>Bacillota</taxon>
        <taxon>Bacilli</taxon>
        <taxon>Lactobacillales</taxon>
        <taxon>Lactobacillaceae</taxon>
        <taxon>Limosilactobacillus</taxon>
    </lineage>
</organism>
<reference evidence="2 3" key="2">
    <citation type="submission" date="2023-06" db="EMBL/GenBank/DDBJ databases">
        <authorList>
            <person name="Zeman M."/>
            <person name="Kubasova T."/>
            <person name="Jahodarova E."/>
            <person name="Nykrynova M."/>
            <person name="Rychlik I."/>
        </authorList>
    </citation>
    <scope>NUCLEOTIDE SEQUENCE [LARGE SCALE GENOMIC DNA]</scope>
    <source>
        <strain evidence="2 3">161_Gplus</strain>
    </source>
</reference>
<dbReference type="RefSeq" id="WP_289586268.1">
    <property type="nucleotide sequence ID" value="NZ_JAUDDW010000021.1"/>
</dbReference>
<feature type="non-terminal residue" evidence="2">
    <location>
        <position position="44"/>
    </location>
</feature>
<reference evidence="3" key="1">
    <citation type="submission" date="2023-06" db="EMBL/GenBank/DDBJ databases">
        <title>Identification and characterization of horizontal gene transfer across gut microbiota members of farm animals based on homology search.</title>
        <authorList>
            <person name="Zeman M."/>
            <person name="Kubasova T."/>
            <person name="Jahodarova E."/>
            <person name="Nykrynova M."/>
            <person name="Rychlik I."/>
        </authorList>
    </citation>
    <scope>NUCLEOTIDE SEQUENCE [LARGE SCALE GENOMIC DNA]</scope>
    <source>
        <strain evidence="3">161_Gplus</strain>
    </source>
</reference>
<proteinExistence type="predicted"/>
<evidence type="ECO:0000313" key="2">
    <source>
        <dbReference type="EMBL" id="MDM8266726.1"/>
    </source>
</evidence>
<accession>A0ABT7UYE3</accession>
<evidence type="ECO:0000313" key="3">
    <source>
        <dbReference type="Proteomes" id="UP001529343"/>
    </source>
</evidence>
<keyword evidence="3" id="KW-1185">Reference proteome</keyword>
<gene>
    <name evidence="2" type="ORF">QUW44_06075</name>
</gene>
<dbReference type="InterPro" id="IPR025246">
    <property type="entry name" value="IS30-like_HTH"/>
</dbReference>